<keyword evidence="2" id="KW-0812">Transmembrane</keyword>
<protein>
    <submittedName>
        <fullName evidence="3">Uncharacterized protein</fullName>
    </submittedName>
</protein>
<organism evidence="3 4">
    <name type="scientific">Bradyrhizobium pachyrhizi</name>
    <dbReference type="NCBI Taxonomy" id="280333"/>
    <lineage>
        <taxon>Bacteria</taxon>
        <taxon>Pseudomonadati</taxon>
        <taxon>Pseudomonadota</taxon>
        <taxon>Alphaproteobacteria</taxon>
        <taxon>Hyphomicrobiales</taxon>
        <taxon>Nitrobacteraceae</taxon>
        <taxon>Bradyrhizobium</taxon>
    </lineage>
</organism>
<name>A0A844SW46_9BRAD</name>
<feature type="compositionally biased region" description="Pro residues" evidence="1">
    <location>
        <begin position="131"/>
        <end position="142"/>
    </location>
</feature>
<evidence type="ECO:0000313" key="3">
    <source>
        <dbReference type="EMBL" id="MVT66630.1"/>
    </source>
</evidence>
<gene>
    <name evidence="3" type="ORF">GPL21_16150</name>
</gene>
<feature type="transmembrane region" description="Helical" evidence="2">
    <location>
        <begin position="28"/>
        <end position="47"/>
    </location>
</feature>
<accession>A0A844SW46</accession>
<evidence type="ECO:0000313" key="4">
    <source>
        <dbReference type="Proteomes" id="UP000436468"/>
    </source>
</evidence>
<dbReference type="AlphaFoldDB" id="A0A844SW46"/>
<keyword evidence="2" id="KW-1133">Transmembrane helix</keyword>
<comment type="caution">
    <text evidence="3">The sequence shown here is derived from an EMBL/GenBank/DDBJ whole genome shotgun (WGS) entry which is preliminary data.</text>
</comment>
<keyword evidence="2" id="KW-0472">Membrane</keyword>
<proteinExistence type="predicted"/>
<dbReference type="Proteomes" id="UP000436468">
    <property type="component" value="Unassembled WGS sequence"/>
</dbReference>
<dbReference type="EMBL" id="WQNF01000009">
    <property type="protein sequence ID" value="MVT66630.1"/>
    <property type="molecule type" value="Genomic_DNA"/>
</dbReference>
<evidence type="ECO:0000256" key="1">
    <source>
        <dbReference type="SAM" id="MobiDB-lite"/>
    </source>
</evidence>
<sequence length="148" mass="16566">MEQIAAREHARVGQYLEQREPDMRSQRIVLSLAIAIGGAVTATAAVAEEYRGTWEQQMACTPDVWRLCSDQVPDVQRIVACLRQNTPQLSNSCRAVFESNAQQSQTQGRAQQPQAQGRAPQQPQMQQRPRAPQPMQPAPSRPPFDDED</sequence>
<evidence type="ECO:0000256" key="2">
    <source>
        <dbReference type="SAM" id="Phobius"/>
    </source>
</evidence>
<keyword evidence="4" id="KW-1185">Reference proteome</keyword>
<feature type="compositionally biased region" description="Low complexity" evidence="1">
    <location>
        <begin position="101"/>
        <end position="130"/>
    </location>
</feature>
<feature type="region of interest" description="Disordered" evidence="1">
    <location>
        <begin position="99"/>
        <end position="148"/>
    </location>
</feature>
<reference evidence="3 4" key="1">
    <citation type="submission" date="2019-12" db="EMBL/GenBank/DDBJ databases">
        <title>Draft genome sequences Bradyrhizobium cajani AMBPC1010, Bradyrhizobium pachyrhizi AMBPC1040 and Bradyrhizobium yuanmingense ALSPC3051, three plant growth promoting strains isolated from nodules of Cajanus cajan L. in Dominican Republic.</title>
        <authorList>
            <person name="Flores-Felix J.D."/>
            <person name="Araujo J."/>
            <person name="Diaz-Alcantara C."/>
            <person name="Gonzalez-Andres F."/>
            <person name="Velazquez E."/>
        </authorList>
    </citation>
    <scope>NUCLEOTIDE SEQUENCE [LARGE SCALE GENOMIC DNA]</scope>
    <source>
        <strain evidence="3 4">1040</strain>
    </source>
</reference>